<gene>
    <name evidence="3" type="ORF">GCM10017584_06380</name>
</gene>
<accession>A0A9W6H6Y0</accession>
<protein>
    <submittedName>
        <fullName evidence="3">Uncharacterized protein</fullName>
    </submittedName>
</protein>
<keyword evidence="2" id="KW-0472">Membrane</keyword>
<keyword evidence="4" id="KW-1185">Reference proteome</keyword>
<keyword evidence="2" id="KW-0812">Transmembrane</keyword>
<organism evidence="3 4">
    <name type="scientific">Leifsonia poae</name>
    <dbReference type="NCBI Taxonomy" id="110933"/>
    <lineage>
        <taxon>Bacteria</taxon>
        <taxon>Bacillati</taxon>
        <taxon>Actinomycetota</taxon>
        <taxon>Actinomycetes</taxon>
        <taxon>Micrococcales</taxon>
        <taxon>Microbacteriaceae</taxon>
        <taxon>Leifsonia</taxon>
    </lineage>
</organism>
<dbReference type="RefSeq" id="WP_271175728.1">
    <property type="nucleotide sequence ID" value="NZ_BAAAJO010000001.1"/>
</dbReference>
<comment type="caution">
    <text evidence="3">The sequence shown here is derived from an EMBL/GenBank/DDBJ whole genome shotgun (WGS) entry which is preliminary data.</text>
</comment>
<evidence type="ECO:0000313" key="3">
    <source>
        <dbReference type="EMBL" id="GLJ75065.1"/>
    </source>
</evidence>
<dbReference type="EMBL" id="BSEN01000001">
    <property type="protein sequence ID" value="GLJ75065.1"/>
    <property type="molecule type" value="Genomic_DNA"/>
</dbReference>
<keyword evidence="2" id="KW-1133">Transmembrane helix</keyword>
<evidence type="ECO:0000256" key="2">
    <source>
        <dbReference type="SAM" id="Phobius"/>
    </source>
</evidence>
<feature type="transmembrane region" description="Helical" evidence="2">
    <location>
        <begin position="221"/>
        <end position="245"/>
    </location>
</feature>
<name>A0A9W6H6Y0_9MICO</name>
<sequence length="400" mass="40435">MSNTTPEKPDARSGDAAAQTDSATGQVAPATAPAESAAAAPASPAASAAPEAGSAGEPHDTDPDVANPPSKPVAARGHVNHPETPVAEVPATPAKAAKAKTAAPAPVEPEPVVTSDDDVAAAVARSNTADIPDVETAPAAAAGTATIDTASPAESATPVIVAAEAATAGGAATAGAAAATAPYAGEATAAPTAAYAQQPQPVTPIYVQRPEPPKKKSNRGVGILIALVGTVVFLALWAAAVVIVGNILTPGTAFVDNLNLFVRSYAGWVPVVVFFVAMVVLIQILNRARWWAYILGGLFVAVLVYLSYIGAVFLDANPGKLTQNEAGILLSRLWVNPFAVLAGVIAREVSVWTGAWLAARGRKLKVRNAEAQADYDQQLADAQNQAVSAYATPAPAQTGY</sequence>
<feature type="region of interest" description="Disordered" evidence="1">
    <location>
        <begin position="1"/>
        <end position="118"/>
    </location>
</feature>
<feature type="compositionally biased region" description="Low complexity" evidence="1">
    <location>
        <begin position="82"/>
        <end position="118"/>
    </location>
</feature>
<feature type="transmembrane region" description="Helical" evidence="2">
    <location>
        <begin position="334"/>
        <end position="359"/>
    </location>
</feature>
<dbReference type="AlphaFoldDB" id="A0A9W6H6Y0"/>
<feature type="transmembrane region" description="Helical" evidence="2">
    <location>
        <begin position="292"/>
        <end position="314"/>
    </location>
</feature>
<reference evidence="3" key="2">
    <citation type="submission" date="2023-01" db="EMBL/GenBank/DDBJ databases">
        <authorList>
            <person name="Sun Q."/>
            <person name="Evtushenko L."/>
        </authorList>
    </citation>
    <scope>NUCLEOTIDE SEQUENCE</scope>
    <source>
        <strain evidence="3">VKM Ac-1401</strain>
    </source>
</reference>
<evidence type="ECO:0000313" key="4">
    <source>
        <dbReference type="Proteomes" id="UP001142372"/>
    </source>
</evidence>
<feature type="compositionally biased region" description="Low complexity" evidence="1">
    <location>
        <begin position="28"/>
        <end position="56"/>
    </location>
</feature>
<dbReference type="Proteomes" id="UP001142372">
    <property type="component" value="Unassembled WGS sequence"/>
</dbReference>
<proteinExistence type="predicted"/>
<feature type="transmembrane region" description="Helical" evidence="2">
    <location>
        <begin position="265"/>
        <end position="285"/>
    </location>
</feature>
<reference evidence="3" key="1">
    <citation type="journal article" date="2014" name="Int. J. Syst. Evol. Microbiol.">
        <title>Complete genome sequence of Corynebacterium casei LMG S-19264T (=DSM 44701T), isolated from a smear-ripened cheese.</title>
        <authorList>
            <consortium name="US DOE Joint Genome Institute (JGI-PGF)"/>
            <person name="Walter F."/>
            <person name="Albersmeier A."/>
            <person name="Kalinowski J."/>
            <person name="Ruckert C."/>
        </authorList>
    </citation>
    <scope>NUCLEOTIDE SEQUENCE</scope>
    <source>
        <strain evidence="3">VKM Ac-1401</strain>
    </source>
</reference>
<evidence type="ECO:0000256" key="1">
    <source>
        <dbReference type="SAM" id="MobiDB-lite"/>
    </source>
</evidence>